<dbReference type="SUPFAM" id="SSF103501">
    <property type="entry name" value="Respiratory nitrate reductase 1 gamma chain"/>
    <property type="match status" value="1"/>
</dbReference>
<gene>
    <name evidence="2" type="ORF">Thimo_1221</name>
</gene>
<dbReference type="PATRIC" id="fig|765912.4.peg.1181"/>
<dbReference type="eggNOG" id="ENOG502Z9KR">
    <property type="taxonomic scope" value="Bacteria"/>
</dbReference>
<dbReference type="RefSeq" id="WP_015280163.1">
    <property type="nucleotide sequence ID" value="NC_019940.1"/>
</dbReference>
<feature type="transmembrane region" description="Helical" evidence="1">
    <location>
        <begin position="191"/>
        <end position="214"/>
    </location>
</feature>
<feature type="transmembrane region" description="Helical" evidence="1">
    <location>
        <begin position="20"/>
        <end position="39"/>
    </location>
</feature>
<evidence type="ECO:0000313" key="3">
    <source>
        <dbReference type="Proteomes" id="UP000010816"/>
    </source>
</evidence>
<name>L0GXJ9_9GAMM</name>
<dbReference type="HOGENOM" id="CLU_1017956_0_0_6"/>
<dbReference type="STRING" id="765912.Thimo_1221"/>
<evidence type="ECO:0008006" key="4">
    <source>
        <dbReference type="Google" id="ProtNLM"/>
    </source>
</evidence>
<accession>L0GXJ9</accession>
<reference evidence="2 3" key="1">
    <citation type="submission" date="2011-09" db="EMBL/GenBank/DDBJ databases">
        <title>Complete sequence of chromosome of Thioflavicoccus mobilis 8321.</title>
        <authorList>
            <consortium name="US DOE Joint Genome Institute"/>
            <person name="Lucas S."/>
            <person name="Han J."/>
            <person name="Lapidus A."/>
            <person name="Cheng J.-F."/>
            <person name="Goodwin L."/>
            <person name="Pitluck S."/>
            <person name="Peters L."/>
            <person name="Ovchinnikova G."/>
            <person name="Lu M."/>
            <person name="Detter J.C."/>
            <person name="Han C."/>
            <person name="Tapia R."/>
            <person name="Land M."/>
            <person name="Hauser L."/>
            <person name="Kyrpides N."/>
            <person name="Ivanova N."/>
            <person name="Pagani I."/>
            <person name="Vogl K."/>
            <person name="Liu Z."/>
            <person name="Imhoff J."/>
            <person name="Thiel V."/>
            <person name="Frigaard N.-U."/>
            <person name="Bryant D."/>
            <person name="Woyke T."/>
        </authorList>
    </citation>
    <scope>NUCLEOTIDE SEQUENCE [LARGE SCALE GENOMIC DNA]</scope>
    <source>
        <strain evidence="2 3">8321</strain>
    </source>
</reference>
<keyword evidence="3" id="KW-1185">Reference proteome</keyword>
<keyword evidence="1" id="KW-0812">Transmembrane</keyword>
<dbReference type="AlphaFoldDB" id="L0GXJ9"/>
<organism evidence="2 3">
    <name type="scientific">Thioflavicoccus mobilis 8321</name>
    <dbReference type="NCBI Taxonomy" id="765912"/>
    <lineage>
        <taxon>Bacteria</taxon>
        <taxon>Pseudomonadati</taxon>
        <taxon>Pseudomonadota</taxon>
        <taxon>Gammaproteobacteria</taxon>
        <taxon>Chromatiales</taxon>
        <taxon>Chromatiaceae</taxon>
        <taxon>Thioflavicoccus</taxon>
    </lineage>
</organism>
<protein>
    <recommendedName>
        <fullName evidence="4">Adenylylsulfate reductase membrane anchor</fullName>
    </recommendedName>
</protein>
<proteinExistence type="predicted"/>
<evidence type="ECO:0000313" key="2">
    <source>
        <dbReference type="EMBL" id="AGA90019.1"/>
    </source>
</evidence>
<keyword evidence="1" id="KW-0472">Membrane</keyword>
<feature type="transmembrane region" description="Helical" evidence="1">
    <location>
        <begin position="124"/>
        <end position="146"/>
    </location>
</feature>
<dbReference type="InterPro" id="IPR036197">
    <property type="entry name" value="NarG-like_sf"/>
</dbReference>
<keyword evidence="1" id="KW-1133">Transmembrane helix</keyword>
<dbReference type="EMBL" id="CP003051">
    <property type="protein sequence ID" value="AGA90019.1"/>
    <property type="molecule type" value="Genomic_DNA"/>
</dbReference>
<dbReference type="KEGG" id="tmb:Thimo_1221"/>
<dbReference type="OrthoDB" id="9775193at2"/>
<feature type="transmembrane region" description="Helical" evidence="1">
    <location>
        <begin position="167"/>
        <end position="185"/>
    </location>
</feature>
<evidence type="ECO:0000256" key="1">
    <source>
        <dbReference type="SAM" id="Phobius"/>
    </source>
</evidence>
<feature type="transmembrane region" description="Helical" evidence="1">
    <location>
        <begin position="96"/>
        <end position="118"/>
    </location>
</feature>
<dbReference type="Proteomes" id="UP000010816">
    <property type="component" value="Chromosome"/>
</dbReference>
<sequence length="283" mass="31195">MITSNPFAELSALIPPAVMQAYVVLMVLLVIGGTLLDVMHKKSAKYFFEKGLALKKLAKRDVGSVEKIGIAAGTVANEVLASGEFENPDRRKSHLLIMYGFVIFVVTTALMIFGLPAAEGETSFLVPLLWHIGALMVCIGGYWFWFKIRVDVRSEGHEWYDVHRSDLFIVSLLLTTTSALVWSLLQAIGGGVLAGLALFIFIGAATTLFSTVFWSKFAHMFYKPAAAFQKKVAKADGSLDKLPELPELTDPVVKERYPDIPEYMGNTPPHMGLGIKREAPTHY</sequence>